<dbReference type="PANTHER" id="PTHR43841:SF3">
    <property type="entry name" value="(3R)-HYDROXYACYL-ACP DEHYDRATASE SUBUNIT HADB"/>
    <property type="match status" value="1"/>
</dbReference>
<dbReference type="AlphaFoldDB" id="A0AA35CLM6"/>
<dbReference type="SUPFAM" id="SSF54637">
    <property type="entry name" value="Thioesterase/thiol ester dehydrase-isomerase"/>
    <property type="match status" value="1"/>
</dbReference>
<dbReference type="PANTHER" id="PTHR43841">
    <property type="entry name" value="3-HYDROXYACYL-THIOESTER DEHYDRATASE HTDX-RELATED"/>
    <property type="match status" value="1"/>
</dbReference>
<dbReference type="KEGG" id="cmic:caldi_06660"/>
<protein>
    <submittedName>
        <fullName evidence="2">MaoC family dehydratase</fullName>
    </submittedName>
</protein>
<dbReference type="Pfam" id="PF01575">
    <property type="entry name" value="MaoC_dehydratas"/>
    <property type="match status" value="1"/>
</dbReference>
<dbReference type="Gene3D" id="3.10.129.10">
    <property type="entry name" value="Hotdog Thioesterase"/>
    <property type="match status" value="1"/>
</dbReference>
<keyword evidence="3" id="KW-1185">Reference proteome</keyword>
<dbReference type="EMBL" id="AP025628">
    <property type="protein sequence ID" value="BDG59576.1"/>
    <property type="molecule type" value="Genomic_DNA"/>
</dbReference>
<dbReference type="RefSeq" id="WP_264843695.1">
    <property type="nucleotide sequence ID" value="NZ_AP025628.1"/>
</dbReference>
<sequence>MQPGHTFPPLVKEPVTQMQLVRYAGASGDFNPVHTVEAVGRAAGFGGPIAHGMLVMGFAAQAVASWVPLRSVRRLQVRFVDVTRPGDALTVEGTVTGRRAEAGEDRITAELVIRDQEGRVKAKGSFEAALPVQASRGA</sequence>
<evidence type="ECO:0000259" key="1">
    <source>
        <dbReference type="Pfam" id="PF01575"/>
    </source>
</evidence>
<dbReference type="Proteomes" id="UP001163687">
    <property type="component" value="Chromosome"/>
</dbReference>
<evidence type="ECO:0000313" key="3">
    <source>
        <dbReference type="Proteomes" id="UP001163687"/>
    </source>
</evidence>
<evidence type="ECO:0000313" key="2">
    <source>
        <dbReference type="EMBL" id="BDG59576.1"/>
    </source>
</evidence>
<dbReference type="InterPro" id="IPR029069">
    <property type="entry name" value="HotDog_dom_sf"/>
</dbReference>
<proteinExistence type="predicted"/>
<accession>A0AA35CLM6</accession>
<gene>
    <name evidence="2" type="primary">maoC</name>
    <name evidence="2" type="ORF">caldi_06660</name>
</gene>
<feature type="domain" description="MaoC-like" evidence="1">
    <location>
        <begin position="11"/>
        <end position="102"/>
    </location>
</feature>
<dbReference type="InterPro" id="IPR002539">
    <property type="entry name" value="MaoC-like_dom"/>
</dbReference>
<reference evidence="2" key="1">
    <citation type="submission" date="2022-03" db="EMBL/GenBank/DDBJ databases">
        <title>Complete genome sequence of Caldinitratiruptor microaerophilus.</title>
        <authorList>
            <person name="Mukaiyama R."/>
            <person name="Nishiyama T."/>
            <person name="Ueda K."/>
        </authorList>
    </citation>
    <scope>NUCLEOTIDE SEQUENCE</scope>
    <source>
        <strain evidence="2">JCM 16183</strain>
    </source>
</reference>
<name>A0AA35CLM6_9FIRM</name>
<organism evidence="2 3">
    <name type="scientific">Caldinitratiruptor microaerophilus</name>
    <dbReference type="NCBI Taxonomy" id="671077"/>
    <lineage>
        <taxon>Bacteria</taxon>
        <taxon>Bacillati</taxon>
        <taxon>Bacillota</taxon>
        <taxon>Clostridia</taxon>
        <taxon>Eubacteriales</taxon>
        <taxon>Symbiobacteriaceae</taxon>
        <taxon>Caldinitratiruptor</taxon>
    </lineage>
</organism>